<evidence type="ECO:0000256" key="1">
    <source>
        <dbReference type="SAM" id="MobiDB-lite"/>
    </source>
</evidence>
<evidence type="ECO:0000313" key="3">
    <source>
        <dbReference type="Proteomes" id="UP001163624"/>
    </source>
</evidence>
<proteinExistence type="predicted"/>
<feature type="compositionally biased region" description="Polar residues" evidence="1">
    <location>
        <begin position="1"/>
        <end position="10"/>
    </location>
</feature>
<organism evidence="2 3">
    <name type="scientific">Pseudomonas triclosanedens</name>
    <dbReference type="NCBI Taxonomy" id="2961893"/>
    <lineage>
        <taxon>Bacteria</taxon>
        <taxon>Pseudomonadati</taxon>
        <taxon>Pseudomonadota</taxon>
        <taxon>Gammaproteobacteria</taxon>
        <taxon>Pseudomonadales</taxon>
        <taxon>Pseudomonadaceae</taxon>
        <taxon>Pseudomonas</taxon>
    </lineage>
</organism>
<evidence type="ECO:0000313" key="2">
    <source>
        <dbReference type="EMBL" id="WAI47462.1"/>
    </source>
</evidence>
<sequence>MQGASANAQAWEQPFPNVSRLGTPGAQRWATVSSYAKALHVLSRWQPGCGLTPDTDNFESLDAAQRAGEEWTEGARAIPRENGRRMQP</sequence>
<feature type="region of interest" description="Disordered" evidence="1">
    <location>
        <begin position="68"/>
        <end position="88"/>
    </location>
</feature>
<accession>A0ABY6ZRC4</accession>
<name>A0ABY6ZRC4_9PSED</name>
<feature type="region of interest" description="Disordered" evidence="1">
    <location>
        <begin position="1"/>
        <end position="23"/>
    </location>
</feature>
<dbReference type="RefSeq" id="WP_254473651.1">
    <property type="nucleotide sequence ID" value="NZ_CP113432.1"/>
</dbReference>
<dbReference type="Proteomes" id="UP001163624">
    <property type="component" value="Chromosome"/>
</dbReference>
<dbReference type="EMBL" id="CP113432">
    <property type="protein sequence ID" value="WAI47462.1"/>
    <property type="molecule type" value="Genomic_DNA"/>
</dbReference>
<keyword evidence="3" id="KW-1185">Reference proteome</keyword>
<reference evidence="2" key="1">
    <citation type="submission" date="2022-11" db="EMBL/GenBank/DDBJ databases">
        <title>Pseudomonas triclosanedens sp. nov., a triclosan degrader isolated from activated sludge.</title>
        <authorList>
            <person name="Yin Y."/>
            <person name="Lu Z."/>
        </authorList>
    </citation>
    <scope>NUCLEOTIDE SEQUENCE</scope>
    <source>
        <strain evidence="2">ZM23</strain>
    </source>
</reference>
<gene>
    <name evidence="2" type="ORF">OU419_16940</name>
</gene>
<feature type="compositionally biased region" description="Basic and acidic residues" evidence="1">
    <location>
        <begin position="78"/>
        <end position="88"/>
    </location>
</feature>
<protein>
    <submittedName>
        <fullName evidence="2">Uncharacterized protein</fullName>
    </submittedName>
</protein>